<comment type="caution">
    <text evidence="2">The sequence shown here is derived from an EMBL/GenBank/DDBJ whole genome shotgun (WGS) entry which is preliminary data.</text>
</comment>
<keyword evidence="3" id="KW-1185">Reference proteome</keyword>
<evidence type="ECO:0000313" key="2">
    <source>
        <dbReference type="EMBL" id="KAJ7339227.1"/>
    </source>
</evidence>
<sequence length="183" mass="20083">MSMSSSSDATLEPGLDPKQAVRPGHVASLAGQSCSDQLEREPLVSRFRVFPRRVPPFISLCCAAVPAPYRIETPGPILDFSADSASRHLAQLCLLTHIYTTNFTHAHTDATRRSILFSGLRTSISWTARIARTWPLSGSTRTRQSCVSALSHSSFTYDYIISHLQLTDFTTARLTSLAVSQSL</sequence>
<dbReference type="EMBL" id="JARIHO010000028">
    <property type="protein sequence ID" value="KAJ7339227.1"/>
    <property type="molecule type" value="Genomic_DNA"/>
</dbReference>
<accession>A0AAD6ZTS3</accession>
<gene>
    <name evidence="2" type="ORF">DFH08DRAFT_1082599</name>
</gene>
<protein>
    <submittedName>
        <fullName evidence="2">Uncharacterized protein</fullName>
    </submittedName>
</protein>
<dbReference type="Proteomes" id="UP001218218">
    <property type="component" value="Unassembled WGS sequence"/>
</dbReference>
<organism evidence="2 3">
    <name type="scientific">Mycena albidolilacea</name>
    <dbReference type="NCBI Taxonomy" id="1033008"/>
    <lineage>
        <taxon>Eukaryota</taxon>
        <taxon>Fungi</taxon>
        <taxon>Dikarya</taxon>
        <taxon>Basidiomycota</taxon>
        <taxon>Agaricomycotina</taxon>
        <taxon>Agaricomycetes</taxon>
        <taxon>Agaricomycetidae</taxon>
        <taxon>Agaricales</taxon>
        <taxon>Marasmiineae</taxon>
        <taxon>Mycenaceae</taxon>
        <taxon>Mycena</taxon>
    </lineage>
</organism>
<evidence type="ECO:0000256" key="1">
    <source>
        <dbReference type="SAM" id="MobiDB-lite"/>
    </source>
</evidence>
<proteinExistence type="predicted"/>
<evidence type="ECO:0000313" key="3">
    <source>
        <dbReference type="Proteomes" id="UP001218218"/>
    </source>
</evidence>
<reference evidence="2" key="1">
    <citation type="submission" date="2023-03" db="EMBL/GenBank/DDBJ databases">
        <title>Massive genome expansion in bonnet fungi (Mycena s.s.) driven by repeated elements and novel gene families across ecological guilds.</title>
        <authorList>
            <consortium name="Lawrence Berkeley National Laboratory"/>
            <person name="Harder C.B."/>
            <person name="Miyauchi S."/>
            <person name="Viragh M."/>
            <person name="Kuo A."/>
            <person name="Thoen E."/>
            <person name="Andreopoulos B."/>
            <person name="Lu D."/>
            <person name="Skrede I."/>
            <person name="Drula E."/>
            <person name="Henrissat B."/>
            <person name="Morin E."/>
            <person name="Kohler A."/>
            <person name="Barry K."/>
            <person name="LaButti K."/>
            <person name="Morin E."/>
            <person name="Salamov A."/>
            <person name="Lipzen A."/>
            <person name="Mereny Z."/>
            <person name="Hegedus B."/>
            <person name="Baldrian P."/>
            <person name="Stursova M."/>
            <person name="Weitz H."/>
            <person name="Taylor A."/>
            <person name="Grigoriev I.V."/>
            <person name="Nagy L.G."/>
            <person name="Martin F."/>
            <person name="Kauserud H."/>
        </authorList>
    </citation>
    <scope>NUCLEOTIDE SEQUENCE</scope>
    <source>
        <strain evidence="2">CBHHK002</strain>
    </source>
</reference>
<name>A0AAD6ZTS3_9AGAR</name>
<dbReference type="AlphaFoldDB" id="A0AAD6ZTS3"/>
<feature type="region of interest" description="Disordered" evidence="1">
    <location>
        <begin position="1"/>
        <end position="21"/>
    </location>
</feature>